<dbReference type="Gene3D" id="3.40.50.150">
    <property type="entry name" value="Vaccinia Virus protein VP39"/>
    <property type="match status" value="1"/>
</dbReference>
<dbReference type="AlphaFoldDB" id="A0A4Y8PVF0"/>
<dbReference type="RefSeq" id="WP_134755963.1">
    <property type="nucleotide sequence ID" value="NZ_MYFO02000018.1"/>
</dbReference>
<dbReference type="InterPro" id="IPR029063">
    <property type="entry name" value="SAM-dependent_MTases_sf"/>
</dbReference>
<dbReference type="Proteomes" id="UP000298246">
    <property type="component" value="Unassembled WGS sequence"/>
</dbReference>
<dbReference type="GO" id="GO:0008168">
    <property type="term" value="F:methyltransferase activity"/>
    <property type="evidence" value="ECO:0007669"/>
    <property type="project" value="UniProtKB-KW"/>
</dbReference>
<dbReference type="EMBL" id="MYFO01000033">
    <property type="protein sequence ID" value="TFE84582.1"/>
    <property type="molecule type" value="Genomic_DNA"/>
</dbReference>
<evidence type="ECO:0000313" key="3">
    <source>
        <dbReference type="Proteomes" id="UP000298246"/>
    </source>
</evidence>
<dbReference type="SUPFAM" id="SSF53335">
    <property type="entry name" value="S-adenosyl-L-methionine-dependent methyltransferases"/>
    <property type="match status" value="1"/>
</dbReference>
<keyword evidence="3" id="KW-1185">Reference proteome</keyword>
<keyword evidence="2" id="KW-0489">Methyltransferase</keyword>
<reference evidence="2 3" key="1">
    <citation type="submission" date="2017-03" db="EMBL/GenBank/DDBJ databases">
        <title>Isolation of Levoglucosan Utilizing Bacteria.</title>
        <authorList>
            <person name="Arya A.S."/>
        </authorList>
    </citation>
    <scope>NUCLEOTIDE SEQUENCE [LARGE SCALE GENOMIC DNA]</scope>
    <source>
        <strain evidence="2 3">MEC069</strain>
    </source>
</reference>
<gene>
    <name evidence="2" type="ORF">B5M42_19720</name>
</gene>
<organism evidence="2 3">
    <name type="scientific">Paenibacillus athensensis</name>
    <dbReference type="NCBI Taxonomy" id="1967502"/>
    <lineage>
        <taxon>Bacteria</taxon>
        <taxon>Bacillati</taxon>
        <taxon>Bacillota</taxon>
        <taxon>Bacilli</taxon>
        <taxon>Bacillales</taxon>
        <taxon>Paenibacillaceae</taxon>
        <taxon>Paenibacillus</taxon>
    </lineage>
</organism>
<dbReference type="PANTHER" id="PTHR43861:SF3">
    <property type="entry name" value="PUTATIVE (AFU_ORTHOLOGUE AFUA_2G14390)-RELATED"/>
    <property type="match status" value="1"/>
</dbReference>
<evidence type="ECO:0000313" key="2">
    <source>
        <dbReference type="EMBL" id="TFE84582.1"/>
    </source>
</evidence>
<dbReference type="PANTHER" id="PTHR43861">
    <property type="entry name" value="TRANS-ACONITATE 2-METHYLTRANSFERASE-RELATED"/>
    <property type="match status" value="1"/>
</dbReference>
<sequence>MANTDKFEAIAGTYDAPERIKIARLSADAIRAYIGDAAERSAIDFGCGTGLVGLELLPEFGSVLFLDSSANMIEQVNRKIAARSLTRAEARCLDLEREGLPDLRADYIFMVQVLLHIPDVEALLTRLRSMLNEGGHLLIVDFDKNEHVASPLVHNGFDQAKLADLMTKIGYTGIQSRTFYTGQRLFMGQDASMFVLDSRK</sequence>
<dbReference type="OrthoDB" id="9791837at2"/>
<dbReference type="Pfam" id="PF13489">
    <property type="entry name" value="Methyltransf_23"/>
    <property type="match status" value="1"/>
</dbReference>
<protein>
    <submittedName>
        <fullName evidence="2">Methyltransferase type 12</fullName>
    </submittedName>
</protein>
<dbReference type="GO" id="GO:0032259">
    <property type="term" value="P:methylation"/>
    <property type="evidence" value="ECO:0007669"/>
    <property type="project" value="UniProtKB-KW"/>
</dbReference>
<evidence type="ECO:0000256" key="1">
    <source>
        <dbReference type="ARBA" id="ARBA00022679"/>
    </source>
</evidence>
<proteinExistence type="predicted"/>
<accession>A0A4Y8PVF0</accession>
<dbReference type="CDD" id="cd02440">
    <property type="entry name" value="AdoMet_MTases"/>
    <property type="match status" value="1"/>
</dbReference>
<keyword evidence="1 2" id="KW-0808">Transferase</keyword>
<comment type="caution">
    <text evidence="2">The sequence shown here is derived from an EMBL/GenBank/DDBJ whole genome shotgun (WGS) entry which is preliminary data.</text>
</comment>
<name>A0A4Y8PVF0_9BACL</name>